<protein>
    <submittedName>
        <fullName evidence="2">Uncharacterized protein</fullName>
    </submittedName>
</protein>
<organism evidence="2 3">
    <name type="scientific">Halorubrum kocurii JCM 14978</name>
    <dbReference type="NCBI Taxonomy" id="1230456"/>
    <lineage>
        <taxon>Archaea</taxon>
        <taxon>Methanobacteriati</taxon>
        <taxon>Methanobacteriota</taxon>
        <taxon>Stenosarchaea group</taxon>
        <taxon>Halobacteria</taxon>
        <taxon>Halobacteriales</taxon>
        <taxon>Haloferacaceae</taxon>
        <taxon>Halorubrum</taxon>
    </lineage>
</organism>
<keyword evidence="1" id="KW-0812">Transmembrane</keyword>
<keyword evidence="3" id="KW-1185">Reference proteome</keyword>
<evidence type="ECO:0000256" key="1">
    <source>
        <dbReference type="SAM" id="Phobius"/>
    </source>
</evidence>
<evidence type="ECO:0000313" key="3">
    <source>
        <dbReference type="Proteomes" id="UP000011546"/>
    </source>
</evidence>
<gene>
    <name evidence="2" type="ORF">C468_17084</name>
</gene>
<name>M0NH44_9EURY</name>
<dbReference type="OrthoDB" id="326041at2157"/>
<dbReference type="EMBL" id="AOJH01000105">
    <property type="protein sequence ID" value="EMA56893.1"/>
    <property type="molecule type" value="Genomic_DNA"/>
</dbReference>
<comment type="caution">
    <text evidence="2">The sequence shown here is derived from an EMBL/GenBank/DDBJ whole genome shotgun (WGS) entry which is preliminary data.</text>
</comment>
<proteinExistence type="predicted"/>
<dbReference type="AlphaFoldDB" id="M0NH44"/>
<reference evidence="2 3" key="1">
    <citation type="journal article" date="2014" name="PLoS Genet.">
        <title>Phylogenetically driven sequencing of extremely halophilic archaea reveals strategies for static and dynamic osmo-response.</title>
        <authorList>
            <person name="Becker E.A."/>
            <person name="Seitzer P.M."/>
            <person name="Tritt A."/>
            <person name="Larsen D."/>
            <person name="Krusor M."/>
            <person name="Yao A.I."/>
            <person name="Wu D."/>
            <person name="Madern D."/>
            <person name="Eisen J.A."/>
            <person name="Darling A.E."/>
            <person name="Facciotti M.T."/>
        </authorList>
    </citation>
    <scope>NUCLEOTIDE SEQUENCE [LARGE SCALE GENOMIC DNA]</scope>
    <source>
        <strain evidence="2 3">JCM 14978</strain>
    </source>
</reference>
<evidence type="ECO:0000313" key="2">
    <source>
        <dbReference type="EMBL" id="EMA56893.1"/>
    </source>
</evidence>
<keyword evidence="1" id="KW-0472">Membrane</keyword>
<sequence>MSSTDSGDRTWPYTRLTAALMFSTLLFVPIVLAGLPGVNRNAITGLFTREEVLLIFFIGTPIVFSAFAAYRVGQFYGIIGASRSR</sequence>
<accession>M0NH44</accession>
<dbReference type="Proteomes" id="UP000011546">
    <property type="component" value="Unassembled WGS sequence"/>
</dbReference>
<feature type="transmembrane region" description="Helical" evidence="1">
    <location>
        <begin position="52"/>
        <end position="73"/>
    </location>
</feature>
<dbReference type="RefSeq" id="WP_008850064.1">
    <property type="nucleotide sequence ID" value="NZ_AOJH01000105.1"/>
</dbReference>
<feature type="transmembrane region" description="Helical" evidence="1">
    <location>
        <begin position="12"/>
        <end position="32"/>
    </location>
</feature>
<keyword evidence="1" id="KW-1133">Transmembrane helix</keyword>